<feature type="transmembrane region" description="Helical" evidence="1">
    <location>
        <begin position="46"/>
        <end position="68"/>
    </location>
</feature>
<dbReference type="RefSeq" id="WP_201275532.1">
    <property type="nucleotide sequence ID" value="NZ_JACVDA010000010.1"/>
</dbReference>
<protein>
    <recommendedName>
        <fullName evidence="4">CvpA family protein</fullName>
    </recommendedName>
</protein>
<feature type="transmembrane region" description="Helical" evidence="1">
    <location>
        <begin position="74"/>
        <end position="90"/>
    </location>
</feature>
<evidence type="ECO:0000256" key="1">
    <source>
        <dbReference type="SAM" id="Phobius"/>
    </source>
</evidence>
<proteinExistence type="predicted"/>
<accession>A0ABS1C912</accession>
<sequence length="572" mass="65006">MNFFINKFFSSIKEEFEKVDKENEPENKENFFQSHQRKKVKTNGSVFLPSLIFMILVSSIYFYIALPIINFRHISFYFFLGIIAISFVIFSSMLEDIKNINDKFSKSLRKILLYVLGISVGFYGFAFLISSPVFNAKKYSALINKQEGIFKDDVKPINFNQIPVVDKSTAERLGSRKLGEIGGDLVSQYDIDPTYPQINIKGKPFRVTPLTYSGIVKWFVNQSKGLGHYVSVDMASQDTKLVKLEKPIFYSFSDKLNRNIKRHIRLKRPTYIIGEINFEIDDEGNPFWVASVLKPTIGLVGGMDVNKVLIVDANSGEIKEYDKKDVPAWVDRVYPAEMIEEQLTYNGVYKNGFINKYIKQTGVTKPTKGYNYLSIGEDIYFYTGITSVLSDKSNIGFVLVNMRTKETKFYPVSSAEEFSVMESAKGSVQEKGYSSTFPILINLNNRPTYFMSLKDGAELTKLFALIDAQKYQSVAVGSDINEVVKNYNKLNADLIDPSVDNNSAVERTIKEIKAINIEGNTFFYFTTKEDNLIYIAGVSVSNDLIFAKENDKFKISGYKNEDGTFNVTGVKK</sequence>
<keyword evidence="1" id="KW-0812">Transmembrane</keyword>
<feature type="transmembrane region" description="Helical" evidence="1">
    <location>
        <begin position="111"/>
        <end position="134"/>
    </location>
</feature>
<comment type="caution">
    <text evidence="2">The sequence shown here is derived from an EMBL/GenBank/DDBJ whole genome shotgun (WGS) entry which is preliminary data.</text>
</comment>
<evidence type="ECO:0000313" key="2">
    <source>
        <dbReference type="EMBL" id="MBK1468556.1"/>
    </source>
</evidence>
<evidence type="ECO:0008006" key="4">
    <source>
        <dbReference type="Google" id="ProtNLM"/>
    </source>
</evidence>
<dbReference type="Proteomes" id="UP000823123">
    <property type="component" value="Unassembled WGS sequence"/>
</dbReference>
<gene>
    <name evidence="2" type="ORF">IBJ83_04395</name>
</gene>
<keyword evidence="1" id="KW-1133">Transmembrane helix</keyword>
<name>A0ABS1C912_9FIRM</name>
<keyword evidence="1" id="KW-0472">Membrane</keyword>
<organism evidence="2 3">
    <name type="scientific">Parvimonas parva</name>
    <dbReference type="NCBI Taxonomy" id="2769485"/>
    <lineage>
        <taxon>Bacteria</taxon>
        <taxon>Bacillati</taxon>
        <taxon>Bacillota</taxon>
        <taxon>Tissierellia</taxon>
        <taxon>Tissierellales</taxon>
        <taxon>Peptoniphilaceae</taxon>
        <taxon>Parvimonas</taxon>
    </lineage>
</organism>
<dbReference type="EMBL" id="JACVDA010000010">
    <property type="protein sequence ID" value="MBK1468556.1"/>
    <property type="molecule type" value="Genomic_DNA"/>
</dbReference>
<keyword evidence="3" id="KW-1185">Reference proteome</keyword>
<evidence type="ECO:0000313" key="3">
    <source>
        <dbReference type="Proteomes" id="UP000823123"/>
    </source>
</evidence>
<reference evidence="2 3" key="1">
    <citation type="submission" date="2020-09" db="EMBL/GenBank/DDBJ databases">
        <title>Parvimonas S3374 sp. nov.</title>
        <authorList>
            <person name="Buhl M."/>
        </authorList>
    </citation>
    <scope>NUCLEOTIDE SEQUENCE [LARGE SCALE GENOMIC DNA]</scope>
    <source>
        <strain evidence="2 3">S3374</strain>
    </source>
</reference>